<reference evidence="3" key="1">
    <citation type="submission" date="2020-03" db="EMBL/GenBank/DDBJ databases">
        <title>Ferranicluibacter endophyticum gen. nov., sp. nov., a new genus isolated from Rubus ulmifolius Schott. stem.</title>
        <authorList>
            <person name="Roca-Couso R."/>
            <person name="Flores-Felix J.D."/>
            <person name="Igual J.M."/>
            <person name="Rivas R."/>
        </authorList>
    </citation>
    <scope>NUCLEOTIDE SEQUENCE</scope>
    <source>
        <strain evidence="3">CRRU44</strain>
    </source>
</reference>
<dbReference type="GO" id="GO:0005737">
    <property type="term" value="C:cytoplasm"/>
    <property type="evidence" value="ECO:0007669"/>
    <property type="project" value="TreeGrafter"/>
</dbReference>
<dbReference type="InterPro" id="IPR024654">
    <property type="entry name" value="Calcineurin-like_PHP_lpxH"/>
</dbReference>
<dbReference type="InterPro" id="IPR029052">
    <property type="entry name" value="Metallo-depent_PP-like"/>
</dbReference>
<comment type="caution">
    <text evidence="3">The sequence shown here is derived from an EMBL/GenBank/DDBJ whole genome shotgun (WGS) entry which is preliminary data.</text>
</comment>
<evidence type="ECO:0000259" key="2">
    <source>
        <dbReference type="Pfam" id="PF12850"/>
    </source>
</evidence>
<evidence type="ECO:0000313" key="4">
    <source>
        <dbReference type="Proteomes" id="UP001155840"/>
    </source>
</evidence>
<proteinExistence type="inferred from homology"/>
<evidence type="ECO:0000256" key="1">
    <source>
        <dbReference type="ARBA" id="ARBA00008950"/>
    </source>
</evidence>
<comment type="similarity">
    <text evidence="1">Belongs to the metallophosphoesterase superfamily. YfcE family.</text>
</comment>
<dbReference type="InterPro" id="IPR011152">
    <property type="entry name" value="Pesterase_MJ0912"/>
</dbReference>
<evidence type="ECO:0000313" key="3">
    <source>
        <dbReference type="EMBL" id="NHT75107.1"/>
    </source>
</evidence>
<gene>
    <name evidence="3" type="ORF">G8E10_04970</name>
</gene>
<sequence>MKIAVIADIHGNAPALEAVLADIDSQGIREIVNLGDHLSGPIDPARTADLLMARDIVSIRGNHDRALLTLEPEAMISIDRFARQALDEGHLSWLRALPPTRHMDEHGLFLCHGTPQDDLVYWLEDLTPEGIVHRSDAARIERLAAGVEAPVLLCAHTHIPRLVTLSDGRLVLNPGSVGCPAYEDDEPVVHKVETGTPRASYAVIDRRADGSTEVAFRLIAYDHASAARLATENGHPDWARVLSTGWV</sequence>
<keyword evidence="4" id="KW-1185">Reference proteome</keyword>
<dbReference type="Pfam" id="PF12850">
    <property type="entry name" value="Metallophos_2"/>
    <property type="match status" value="1"/>
</dbReference>
<dbReference type="AlphaFoldDB" id="A0AA44CBJ4"/>
<dbReference type="Gene3D" id="3.60.21.10">
    <property type="match status" value="1"/>
</dbReference>
<feature type="domain" description="Calcineurin-like phosphoesterase" evidence="2">
    <location>
        <begin position="1"/>
        <end position="190"/>
    </location>
</feature>
<organism evidence="3 4">
    <name type="scientific">Ferranicluibacter rubi</name>
    <dbReference type="NCBI Taxonomy" id="2715133"/>
    <lineage>
        <taxon>Bacteria</taxon>
        <taxon>Pseudomonadati</taxon>
        <taxon>Pseudomonadota</taxon>
        <taxon>Alphaproteobacteria</taxon>
        <taxon>Hyphomicrobiales</taxon>
        <taxon>Rhizobiaceae</taxon>
        <taxon>Ferranicluibacter</taxon>
    </lineage>
</organism>
<dbReference type="GO" id="GO:0016791">
    <property type="term" value="F:phosphatase activity"/>
    <property type="evidence" value="ECO:0007669"/>
    <property type="project" value="TreeGrafter"/>
</dbReference>
<protein>
    <submittedName>
        <fullName evidence="3">Metallophosphoesterase family protein</fullName>
    </submittedName>
</protein>
<dbReference type="Proteomes" id="UP001155840">
    <property type="component" value="Unassembled WGS sequence"/>
</dbReference>
<dbReference type="InterPro" id="IPR050126">
    <property type="entry name" value="Ap4A_hydrolase"/>
</dbReference>
<name>A0AA44CBJ4_9HYPH</name>
<dbReference type="PANTHER" id="PTHR42850:SF2">
    <property type="entry name" value="BLL5683 PROTEIN"/>
    <property type="match status" value="1"/>
</dbReference>
<dbReference type="EMBL" id="JAANCM010000002">
    <property type="protein sequence ID" value="NHT75107.1"/>
    <property type="molecule type" value="Genomic_DNA"/>
</dbReference>
<dbReference type="PIRSF" id="PIRSF000883">
    <property type="entry name" value="Pesterase_MJ0912"/>
    <property type="match status" value="1"/>
</dbReference>
<dbReference type="PANTHER" id="PTHR42850">
    <property type="entry name" value="METALLOPHOSPHOESTERASE"/>
    <property type="match status" value="1"/>
</dbReference>
<accession>A0AA44CBJ4</accession>
<dbReference type="RefSeq" id="WP_167127532.1">
    <property type="nucleotide sequence ID" value="NZ_JAANCM010000002.1"/>
</dbReference>
<dbReference type="SUPFAM" id="SSF56300">
    <property type="entry name" value="Metallo-dependent phosphatases"/>
    <property type="match status" value="1"/>
</dbReference>